<evidence type="ECO:0008006" key="4">
    <source>
        <dbReference type="Google" id="ProtNLM"/>
    </source>
</evidence>
<gene>
    <name evidence="2" type="ORF">DFA_06503</name>
</gene>
<accession>F4PJ67</accession>
<dbReference type="PANTHER" id="PTHR31648">
    <property type="entry name" value="TRANSMEMBRANE PROTEIN-RELATED"/>
    <property type="match status" value="1"/>
</dbReference>
<keyword evidence="3" id="KW-1185">Reference proteome</keyword>
<dbReference type="OMA" id="EVEVWNI"/>
<dbReference type="KEGG" id="dfa:DFA_06503"/>
<dbReference type="Proteomes" id="UP000007797">
    <property type="component" value="Unassembled WGS sequence"/>
</dbReference>
<dbReference type="AlphaFoldDB" id="F4PJ67"/>
<evidence type="ECO:0000313" key="2">
    <source>
        <dbReference type="EMBL" id="EGG24353.1"/>
    </source>
</evidence>
<dbReference type="GeneID" id="14876294"/>
<dbReference type="Pfam" id="PF25544">
    <property type="entry name" value="Ependymin_amoebozoa"/>
    <property type="match status" value="1"/>
</dbReference>
<dbReference type="InterPro" id="IPR040310">
    <property type="entry name" value="DDB_G0292248"/>
</dbReference>
<feature type="chain" id="PRO_5003313174" description="Ependymin-related protein" evidence="1">
    <location>
        <begin position="22"/>
        <end position="224"/>
    </location>
</feature>
<name>F4PJ67_CACFS</name>
<protein>
    <recommendedName>
        <fullName evidence="4">Ependymin-related protein</fullName>
    </recommendedName>
</protein>
<sequence length="224" mass="24435">MFISRIAILIVVALLAINVNAKDCLKSNGYTSGFTVSSFNTYYPTGGSTVPLSFFEVGDTSVDFQGKRMRVNYEIIMSGVPVMNGSLWGFGDTNTMYILSEGICKTAPLGFPIPQGFVNGSVVGTTKLGQFEVEVWNIPTEAPNTQTMFYDKHTCSGVSSIVNNNDPSSPGASTMLFFEFIDTYTESFFTLPPQCTQPNAPIAAFTSMQDAFPHIPKSILHQLR</sequence>
<keyword evidence="1" id="KW-0732">Signal</keyword>
<proteinExistence type="predicted"/>
<dbReference type="OrthoDB" id="19902at2759"/>
<evidence type="ECO:0000313" key="3">
    <source>
        <dbReference type="Proteomes" id="UP000007797"/>
    </source>
</evidence>
<reference evidence="3" key="1">
    <citation type="journal article" date="2011" name="Genome Res.">
        <title>Phylogeny-wide analysis of social amoeba genomes highlights ancient origins for complex intercellular communication.</title>
        <authorList>
            <person name="Heidel A.J."/>
            <person name="Lawal H.M."/>
            <person name="Felder M."/>
            <person name="Schilde C."/>
            <person name="Helps N.R."/>
            <person name="Tunggal B."/>
            <person name="Rivero F."/>
            <person name="John U."/>
            <person name="Schleicher M."/>
            <person name="Eichinger L."/>
            <person name="Platzer M."/>
            <person name="Noegel A.A."/>
            <person name="Schaap P."/>
            <person name="Gloeckner G."/>
        </authorList>
    </citation>
    <scope>NUCLEOTIDE SEQUENCE [LARGE SCALE GENOMIC DNA]</scope>
    <source>
        <strain evidence="3">SH3</strain>
    </source>
</reference>
<organism evidence="2 3">
    <name type="scientific">Cavenderia fasciculata</name>
    <name type="common">Slime mold</name>
    <name type="synonym">Dictyostelium fasciculatum</name>
    <dbReference type="NCBI Taxonomy" id="261658"/>
    <lineage>
        <taxon>Eukaryota</taxon>
        <taxon>Amoebozoa</taxon>
        <taxon>Evosea</taxon>
        <taxon>Eumycetozoa</taxon>
        <taxon>Dictyostelia</taxon>
        <taxon>Acytosteliales</taxon>
        <taxon>Cavenderiaceae</taxon>
        <taxon>Cavenderia</taxon>
    </lineage>
</organism>
<dbReference type="EMBL" id="GL883007">
    <property type="protein sequence ID" value="EGG24353.1"/>
    <property type="molecule type" value="Genomic_DNA"/>
</dbReference>
<evidence type="ECO:0000256" key="1">
    <source>
        <dbReference type="SAM" id="SignalP"/>
    </source>
</evidence>
<feature type="signal peptide" evidence="1">
    <location>
        <begin position="1"/>
        <end position="21"/>
    </location>
</feature>
<dbReference type="RefSeq" id="XP_004362204.1">
    <property type="nucleotide sequence ID" value="XM_004362147.1"/>
</dbReference>